<name>A0ACB8RTK1_9AGAM</name>
<organism evidence="1 2">
    <name type="scientific">Auriscalpium vulgare</name>
    <dbReference type="NCBI Taxonomy" id="40419"/>
    <lineage>
        <taxon>Eukaryota</taxon>
        <taxon>Fungi</taxon>
        <taxon>Dikarya</taxon>
        <taxon>Basidiomycota</taxon>
        <taxon>Agaricomycotina</taxon>
        <taxon>Agaricomycetes</taxon>
        <taxon>Russulales</taxon>
        <taxon>Auriscalpiaceae</taxon>
        <taxon>Auriscalpium</taxon>
    </lineage>
</organism>
<comment type="caution">
    <text evidence="1">The sequence shown here is derived from an EMBL/GenBank/DDBJ whole genome shotgun (WGS) entry which is preliminary data.</text>
</comment>
<sequence>MSSLNGRKRARATSTEPEDVKPSLPVFERHASLWYDDGNVIVIAEDLGFRIHRGVLSRESTGLAAALAEPPGEPDIDDCRVLRMSDSAKDVDTVLEALYGLKGGFSQSRQVPVATVSAYVRLGVKYDIPRIREEGASLIRACYPNSFQAFAVLVDDDLDLRAIAWSVEQECEIALLILQHEELLRDALPLALYGCAIQLPSVLTEKMAGLSHVPASSLWDLLARIHVGRHELLQSRRDFTFSFLSQKPATSLNCAKPVACSAVLTDMARNHFRQFPEEYDNIADALEDADNTIQEHSAKACKSCVQYWRDTHQAGRRKVWDTLADHFDLGEDKPDEGAPGEPAGP</sequence>
<protein>
    <submittedName>
        <fullName evidence="1">Uncharacterized protein</fullName>
    </submittedName>
</protein>
<proteinExistence type="predicted"/>
<reference evidence="1" key="2">
    <citation type="journal article" date="2022" name="New Phytol.">
        <title>Evolutionary transition to the ectomycorrhizal habit in the genomes of a hyperdiverse lineage of mushroom-forming fungi.</title>
        <authorList>
            <person name="Looney B."/>
            <person name="Miyauchi S."/>
            <person name="Morin E."/>
            <person name="Drula E."/>
            <person name="Courty P.E."/>
            <person name="Kohler A."/>
            <person name="Kuo A."/>
            <person name="LaButti K."/>
            <person name="Pangilinan J."/>
            <person name="Lipzen A."/>
            <person name="Riley R."/>
            <person name="Andreopoulos W."/>
            <person name="He G."/>
            <person name="Johnson J."/>
            <person name="Nolan M."/>
            <person name="Tritt A."/>
            <person name="Barry K.W."/>
            <person name="Grigoriev I.V."/>
            <person name="Nagy L.G."/>
            <person name="Hibbett D."/>
            <person name="Henrissat B."/>
            <person name="Matheny P.B."/>
            <person name="Labbe J."/>
            <person name="Martin F.M."/>
        </authorList>
    </citation>
    <scope>NUCLEOTIDE SEQUENCE</scope>
    <source>
        <strain evidence="1">FP105234-sp</strain>
    </source>
</reference>
<gene>
    <name evidence="1" type="ORF">FA95DRAFT_1312153</name>
</gene>
<dbReference type="Proteomes" id="UP000814033">
    <property type="component" value="Unassembled WGS sequence"/>
</dbReference>
<reference evidence="1" key="1">
    <citation type="submission" date="2021-02" db="EMBL/GenBank/DDBJ databases">
        <authorList>
            <consortium name="DOE Joint Genome Institute"/>
            <person name="Ahrendt S."/>
            <person name="Looney B.P."/>
            <person name="Miyauchi S."/>
            <person name="Morin E."/>
            <person name="Drula E."/>
            <person name="Courty P.E."/>
            <person name="Chicoki N."/>
            <person name="Fauchery L."/>
            <person name="Kohler A."/>
            <person name="Kuo A."/>
            <person name="Labutti K."/>
            <person name="Pangilinan J."/>
            <person name="Lipzen A."/>
            <person name="Riley R."/>
            <person name="Andreopoulos W."/>
            <person name="He G."/>
            <person name="Johnson J."/>
            <person name="Barry K.W."/>
            <person name="Grigoriev I.V."/>
            <person name="Nagy L."/>
            <person name="Hibbett D."/>
            <person name="Henrissat B."/>
            <person name="Matheny P.B."/>
            <person name="Labbe J."/>
            <person name="Martin F."/>
        </authorList>
    </citation>
    <scope>NUCLEOTIDE SEQUENCE</scope>
    <source>
        <strain evidence="1">FP105234-sp</strain>
    </source>
</reference>
<evidence type="ECO:0000313" key="1">
    <source>
        <dbReference type="EMBL" id="KAI0046853.1"/>
    </source>
</evidence>
<accession>A0ACB8RTK1</accession>
<evidence type="ECO:0000313" key="2">
    <source>
        <dbReference type="Proteomes" id="UP000814033"/>
    </source>
</evidence>
<dbReference type="EMBL" id="MU275916">
    <property type="protein sequence ID" value="KAI0046853.1"/>
    <property type="molecule type" value="Genomic_DNA"/>
</dbReference>
<keyword evidence="2" id="KW-1185">Reference proteome</keyword>